<sequence length="66" mass="7137">MSDFYANWASEDVQEANFDTYITGDEPDYSEAAEDAGTSLDYADSALDESAAADDYVSDAADDLSY</sequence>
<gene>
    <name evidence="1" type="ORF">ACEZDE_32165</name>
</gene>
<evidence type="ECO:0000313" key="2">
    <source>
        <dbReference type="Proteomes" id="UP001592531"/>
    </source>
</evidence>
<dbReference type="Proteomes" id="UP001592531">
    <property type="component" value="Unassembled WGS sequence"/>
</dbReference>
<organism evidence="1 2">
    <name type="scientific">Streptacidiphilus cavernicola</name>
    <dbReference type="NCBI Taxonomy" id="3342716"/>
    <lineage>
        <taxon>Bacteria</taxon>
        <taxon>Bacillati</taxon>
        <taxon>Actinomycetota</taxon>
        <taxon>Actinomycetes</taxon>
        <taxon>Kitasatosporales</taxon>
        <taxon>Streptomycetaceae</taxon>
        <taxon>Streptacidiphilus</taxon>
    </lineage>
</organism>
<reference evidence="1 2" key="1">
    <citation type="submission" date="2024-09" db="EMBL/GenBank/DDBJ databases">
        <authorList>
            <person name="Lee S.D."/>
        </authorList>
    </citation>
    <scope>NUCLEOTIDE SEQUENCE [LARGE SCALE GENOMIC DNA]</scope>
    <source>
        <strain evidence="1 2">N8-3</strain>
    </source>
</reference>
<proteinExistence type="predicted"/>
<dbReference type="EMBL" id="JBHFAB010000036">
    <property type="protein sequence ID" value="MFC1421264.1"/>
    <property type="molecule type" value="Genomic_DNA"/>
</dbReference>
<accession>A0ABV6W5H6</accession>
<comment type="caution">
    <text evidence="1">The sequence shown here is derived from an EMBL/GenBank/DDBJ whole genome shotgun (WGS) entry which is preliminary data.</text>
</comment>
<protein>
    <submittedName>
        <fullName evidence="1">Uncharacterized protein</fullName>
    </submittedName>
</protein>
<name>A0ABV6W5H6_9ACTN</name>
<dbReference type="RefSeq" id="WP_380544143.1">
    <property type="nucleotide sequence ID" value="NZ_JBHFAB010000036.1"/>
</dbReference>
<evidence type="ECO:0000313" key="1">
    <source>
        <dbReference type="EMBL" id="MFC1421264.1"/>
    </source>
</evidence>
<keyword evidence="2" id="KW-1185">Reference proteome</keyword>